<dbReference type="PANTHER" id="PTHR43311">
    <property type="entry name" value="GLUTAMATE--TRNA LIGASE"/>
    <property type="match status" value="1"/>
</dbReference>
<dbReference type="InterPro" id="IPR008925">
    <property type="entry name" value="aa_tRNA-synth_I_cd-bd_sf"/>
</dbReference>
<dbReference type="InterPro" id="IPR033910">
    <property type="entry name" value="GluRS_core"/>
</dbReference>
<reference evidence="13 14" key="1">
    <citation type="submission" date="2017-04" db="EMBL/GenBank/DDBJ databases">
        <title>Genome sequencing of [Candida] sorbophila.</title>
        <authorList>
            <person name="Ahn J.O."/>
        </authorList>
    </citation>
    <scope>NUCLEOTIDE SEQUENCE [LARGE SCALE GENOMIC DNA]</scope>
    <source>
        <strain evidence="13 14">DS02</strain>
    </source>
</reference>
<comment type="caution">
    <text evidence="13">The sequence shown here is derived from an EMBL/GenBank/DDBJ whole genome shotgun (WGS) entry which is preliminary data.</text>
</comment>
<dbReference type="STRING" id="45607.A0A2T0FL33"/>
<evidence type="ECO:0000256" key="2">
    <source>
        <dbReference type="ARBA" id="ARBA00007894"/>
    </source>
</evidence>
<dbReference type="FunFam" id="3.40.50.620:FF:000045">
    <property type="entry name" value="Glutamate--tRNA ligase, mitochondrial"/>
    <property type="match status" value="1"/>
</dbReference>
<dbReference type="RefSeq" id="XP_024665648.1">
    <property type="nucleotide sequence ID" value="XM_024809880.1"/>
</dbReference>
<dbReference type="InterPro" id="IPR014729">
    <property type="entry name" value="Rossmann-like_a/b/a_fold"/>
</dbReference>
<name>A0A2T0FL33_9ASCO</name>
<comment type="subcellular location">
    <subcellularLocation>
        <location evidence="1">Mitochondrion</location>
    </subcellularLocation>
</comment>
<dbReference type="SUPFAM" id="SSF48163">
    <property type="entry name" value="An anticodon-binding domain of class I aminoacyl-tRNA synthetases"/>
    <property type="match status" value="1"/>
</dbReference>
<dbReference type="InterPro" id="IPR000924">
    <property type="entry name" value="Glu/Gln-tRNA-synth"/>
</dbReference>
<dbReference type="SUPFAM" id="SSF52374">
    <property type="entry name" value="Nucleotidylyl transferase"/>
    <property type="match status" value="1"/>
</dbReference>
<dbReference type="GO" id="GO:0004818">
    <property type="term" value="F:glutamate-tRNA ligase activity"/>
    <property type="evidence" value="ECO:0007669"/>
    <property type="project" value="UniProtKB-EC"/>
</dbReference>
<gene>
    <name evidence="13" type="ORF">B9G98_03323</name>
</gene>
<evidence type="ECO:0000256" key="11">
    <source>
        <dbReference type="RuleBase" id="RU363037"/>
    </source>
</evidence>
<keyword evidence="6 11" id="KW-0067">ATP-binding</keyword>
<sequence length="503" mass="56795">MAKHLGKLLVKKVANVGPKVPARTRFAPSPTGFLHLGSMRTAIYNYLLARSTGGQFLLRLEDTDQRRLVKGAEDNIYRSLEWAGIEWDEGPLVGGPYGPYRQSDRAEIYKQYTARLLESRQAYRCFCSKERLNDLAESARHMYPPSTASYDRKCSHISKEESDDRAARGEPFIVRFKSPETFEPFVDLLHGELTINPQINQENIRYDDFTLVKSDGLPTYHMANVVDDHQMKISHVIRGEEWLPSTPKHIALYKALGWNEPSFVHIPLLTSSGGKKLSKRRSDQGILDFATEVLPEAFLNFVALLGWSPMRKNIGNKVSEVMTRDQIIKQFSLDHLTKGNVQVDMSKLHYFDQVHFKEQLKLPAKREQLVQGCCNAMKKAEFDVSQEETARMLDVLSKHVVGFQDFVDKVTVLLSEPARDSKPTVLDIEIIKAAIEKLQLSSAPMVDASEAKEVLALPFEKKHIFQSLRLGLLGSVAGSSIAEALQILPRNTSIKRLETAICT</sequence>
<keyword evidence="14" id="KW-1185">Reference proteome</keyword>
<dbReference type="Pfam" id="PF00749">
    <property type="entry name" value="tRNA-synt_1c"/>
    <property type="match status" value="1"/>
</dbReference>
<dbReference type="Proteomes" id="UP000238350">
    <property type="component" value="Unassembled WGS sequence"/>
</dbReference>
<evidence type="ECO:0000256" key="1">
    <source>
        <dbReference type="ARBA" id="ARBA00004173"/>
    </source>
</evidence>
<evidence type="ECO:0000313" key="13">
    <source>
        <dbReference type="EMBL" id="PRT55703.1"/>
    </source>
</evidence>
<dbReference type="AlphaFoldDB" id="A0A2T0FL33"/>
<comment type="similarity">
    <text evidence="2">Belongs to the class-I aminoacyl-tRNA synthetase family. Glutamate--tRNA ligase type 1 subfamily.</text>
</comment>
<dbReference type="GO" id="GO:0006424">
    <property type="term" value="P:glutamyl-tRNA aminoacylation"/>
    <property type="evidence" value="ECO:0007669"/>
    <property type="project" value="InterPro"/>
</dbReference>
<protein>
    <recommendedName>
        <fullName evidence="10">Glutamate--tRNA ligase, mitochondrial</fullName>
        <ecNumber evidence="3">6.1.1.17</ecNumber>
    </recommendedName>
    <alternativeName>
        <fullName evidence="9">Glutamyl-tRNA synthetase</fullName>
    </alternativeName>
</protein>
<organism evidence="13 14">
    <name type="scientific">Wickerhamiella sorbophila</name>
    <dbReference type="NCBI Taxonomy" id="45607"/>
    <lineage>
        <taxon>Eukaryota</taxon>
        <taxon>Fungi</taxon>
        <taxon>Dikarya</taxon>
        <taxon>Ascomycota</taxon>
        <taxon>Saccharomycotina</taxon>
        <taxon>Dipodascomycetes</taxon>
        <taxon>Dipodascales</taxon>
        <taxon>Trichomonascaceae</taxon>
        <taxon>Wickerhamiella</taxon>
    </lineage>
</organism>
<dbReference type="InterPro" id="IPR004527">
    <property type="entry name" value="Glu-tRNA-ligase_bac/mito"/>
</dbReference>
<dbReference type="PANTHER" id="PTHR43311:SF2">
    <property type="entry name" value="GLUTAMATE--TRNA LIGASE, MITOCHONDRIAL-RELATED"/>
    <property type="match status" value="1"/>
</dbReference>
<dbReference type="InterPro" id="IPR020058">
    <property type="entry name" value="Glu/Gln-tRNA-synth_Ib_cat-dom"/>
</dbReference>
<dbReference type="EMBL" id="NDIQ01000022">
    <property type="protein sequence ID" value="PRT55703.1"/>
    <property type="molecule type" value="Genomic_DNA"/>
</dbReference>
<keyword evidence="8 11" id="KW-0030">Aminoacyl-tRNA synthetase</keyword>
<dbReference type="GO" id="GO:0008270">
    <property type="term" value="F:zinc ion binding"/>
    <property type="evidence" value="ECO:0007669"/>
    <property type="project" value="InterPro"/>
</dbReference>
<dbReference type="GO" id="GO:0005739">
    <property type="term" value="C:mitochondrion"/>
    <property type="evidence" value="ECO:0007669"/>
    <property type="project" value="UniProtKB-SubCell"/>
</dbReference>
<dbReference type="InterPro" id="IPR049940">
    <property type="entry name" value="GluQ/Sye"/>
</dbReference>
<dbReference type="NCBIfam" id="TIGR00464">
    <property type="entry name" value="gltX_bact"/>
    <property type="match status" value="1"/>
</dbReference>
<evidence type="ECO:0000256" key="7">
    <source>
        <dbReference type="ARBA" id="ARBA00022917"/>
    </source>
</evidence>
<dbReference type="GeneID" id="36517071"/>
<evidence type="ECO:0000259" key="12">
    <source>
        <dbReference type="Pfam" id="PF00749"/>
    </source>
</evidence>
<evidence type="ECO:0000256" key="6">
    <source>
        <dbReference type="ARBA" id="ARBA00022840"/>
    </source>
</evidence>
<evidence type="ECO:0000256" key="9">
    <source>
        <dbReference type="ARBA" id="ARBA00030865"/>
    </source>
</evidence>
<evidence type="ECO:0000256" key="8">
    <source>
        <dbReference type="ARBA" id="ARBA00023146"/>
    </source>
</evidence>
<evidence type="ECO:0000256" key="10">
    <source>
        <dbReference type="ARBA" id="ARBA00072917"/>
    </source>
</evidence>
<dbReference type="HAMAP" id="MF_00022">
    <property type="entry name" value="Glu_tRNA_synth_type1"/>
    <property type="match status" value="1"/>
</dbReference>
<evidence type="ECO:0000256" key="3">
    <source>
        <dbReference type="ARBA" id="ARBA00012835"/>
    </source>
</evidence>
<evidence type="ECO:0000256" key="5">
    <source>
        <dbReference type="ARBA" id="ARBA00022741"/>
    </source>
</evidence>
<dbReference type="InterPro" id="IPR020751">
    <property type="entry name" value="aa-tRNA-synth_I_codon-bd_sub2"/>
</dbReference>
<keyword evidence="5 11" id="KW-0547">Nucleotide-binding</keyword>
<accession>A0A2T0FL33</accession>
<proteinExistence type="inferred from homology"/>
<dbReference type="GO" id="GO:0005524">
    <property type="term" value="F:ATP binding"/>
    <property type="evidence" value="ECO:0007669"/>
    <property type="project" value="UniProtKB-KW"/>
</dbReference>
<dbReference type="Gene3D" id="3.40.50.620">
    <property type="entry name" value="HUPs"/>
    <property type="match status" value="1"/>
</dbReference>
<evidence type="ECO:0000256" key="4">
    <source>
        <dbReference type="ARBA" id="ARBA00022598"/>
    </source>
</evidence>
<dbReference type="OrthoDB" id="428822at2759"/>
<dbReference type="EC" id="6.1.1.17" evidence="3"/>
<keyword evidence="4 11" id="KW-0436">Ligase</keyword>
<evidence type="ECO:0000313" key="14">
    <source>
        <dbReference type="Proteomes" id="UP000238350"/>
    </source>
</evidence>
<keyword evidence="7 11" id="KW-0648">Protein biosynthesis</keyword>
<feature type="domain" description="Glutamyl/glutaminyl-tRNA synthetase class Ib catalytic" evidence="12">
    <location>
        <begin position="23"/>
        <end position="349"/>
    </location>
</feature>
<dbReference type="GO" id="GO:0000049">
    <property type="term" value="F:tRNA binding"/>
    <property type="evidence" value="ECO:0007669"/>
    <property type="project" value="InterPro"/>
</dbReference>
<dbReference type="Gene3D" id="1.10.10.350">
    <property type="match status" value="1"/>
</dbReference>
<dbReference type="PRINTS" id="PR00987">
    <property type="entry name" value="TRNASYNTHGLU"/>
</dbReference>
<dbReference type="CDD" id="cd00808">
    <property type="entry name" value="GluRS_core"/>
    <property type="match status" value="1"/>
</dbReference>